<name>A0A2W5S3F6_ACIJO</name>
<dbReference type="InterPro" id="IPR023346">
    <property type="entry name" value="Lysozyme-like_dom_sf"/>
</dbReference>
<comment type="caution">
    <text evidence="4">The sequence shown here is derived from an EMBL/GenBank/DDBJ whole genome shotgun (WGS) entry which is preliminary data.</text>
</comment>
<keyword evidence="2" id="KW-0472">Membrane</keyword>
<feature type="coiled-coil region" evidence="1">
    <location>
        <begin position="580"/>
        <end position="607"/>
    </location>
</feature>
<sequence length="1157" mass="125648">MAAASLGRLTLDLVTKIGNFTGPMTQAERQAKSSSKNIANSFSVASIAATAFGAAVAGVSIGGMAAFADQTIQTGSEIKKFAQLANTSVRDFQFYAKGAETAGISMESFADKMKDMQDRIGDFQQTGGGPLADFFENIAPLVGVTIQQFQKLSGPEALQLYYDSLQKVGASQNDLKFYMEAIISDSSLLIPLLENGGEGFKKWGDAAERANAIMSDEMIETLALAKENVQLLNLQWDGLKATLVNNVVPVVQVVADNMDNVKAVTFALTAAMAVKLVPTVIATSIQLAQLAAFSVRAGAGLIGLGSSGSIATGSMVALRGAMAFLGGPVGLAMLAAQGIAAGAAFAYMKSSSDSVKPSLDKQGKSVSELVVEYNNLTEAQQRAFKYQETVELKDLTESYTKAQQQVRAYASSIAEVVAKNESTKNTIRGWIKDFDNQKISAEDLANKINKLSDVSSENKQHMDKHAVAATGAKNSMAAQQKVVESLSTQTVSLTKKSDALTVSTNNQAQAWIALTQKQRAALTGIQEQNARAQYIANNMALGWSREKAEYVADYRDEAGLDYAKRLTKYELIQLENGFKVQQQNKAREESEKKIEEAKRKQIELSQKQYSYSNVELKMLQKVAEINSKYGLNEIGSKYGIPENMLAAVMAQESKGNVNAKSQTGAIGPFQTTGIYRKQYGLSVADSYDVKKSAEVAAKDLAESFKIFGNWSDAVTAYNAGVKGTKDLKSKGFTGSAAKTKEASAYSGLVDKWLVGLGGTSNKSAGFVANDASENLKDWREYWSDIEEVRKQSLERQKNVDQMYLTEEERMAEDNKEALLEIQKAFADDDSAIKKYTDLQNAAYQEAQKQKELSDKKQLLEVSRNWMTAGDYAREYYALVREEILNTAEYSPEMKNALVKQANIQQGVEENSEREQVWGDYQSMMGLEKSPYQQDMDLLAEARAQMLITEDEYYRNRANLQVQWGSSFVSGAADVMAQLFGENSKAYEAMFAVQKAMAVAQVLMNAPATYSAVLASASMIPLVGPYIAPGLAAGAVALQMAQASMIGNVSFNPAGMAHDGIDNIPKEGTWLLDKGERVVDSRTNSDLKNYLSASKSGSGVNVNINIPPGYTAKQSRTENGITVDIVEQIVDQKLNNVRRPNSAESSIFQEAFGLAPVR</sequence>
<keyword evidence="1" id="KW-0175">Coiled coil</keyword>
<feature type="transmembrane region" description="Helical" evidence="2">
    <location>
        <begin position="323"/>
        <end position="348"/>
    </location>
</feature>
<keyword evidence="2" id="KW-0812">Transmembrane</keyword>
<dbReference type="EMBL" id="QFQJ01000003">
    <property type="protein sequence ID" value="PZQ93495.1"/>
    <property type="molecule type" value="Genomic_DNA"/>
</dbReference>
<dbReference type="Gene3D" id="1.10.530.10">
    <property type="match status" value="1"/>
</dbReference>
<feature type="transmembrane region" description="Helical" evidence="2">
    <location>
        <begin position="42"/>
        <end position="68"/>
    </location>
</feature>
<evidence type="ECO:0000313" key="4">
    <source>
        <dbReference type="EMBL" id="PZQ93495.1"/>
    </source>
</evidence>
<evidence type="ECO:0000313" key="5">
    <source>
        <dbReference type="Proteomes" id="UP000249282"/>
    </source>
</evidence>
<evidence type="ECO:0000256" key="2">
    <source>
        <dbReference type="SAM" id="Phobius"/>
    </source>
</evidence>
<gene>
    <name evidence="4" type="ORF">DI542_01250</name>
</gene>
<organism evidence="4 5">
    <name type="scientific">Acinetobacter johnsonii</name>
    <dbReference type="NCBI Taxonomy" id="40214"/>
    <lineage>
        <taxon>Bacteria</taxon>
        <taxon>Pseudomonadati</taxon>
        <taxon>Pseudomonadota</taxon>
        <taxon>Gammaproteobacteria</taxon>
        <taxon>Moraxellales</taxon>
        <taxon>Moraxellaceae</taxon>
        <taxon>Acinetobacter</taxon>
    </lineage>
</organism>
<feature type="domain" description="Transglycosylase SLT" evidence="3">
    <location>
        <begin position="633"/>
        <end position="727"/>
    </location>
</feature>
<protein>
    <recommendedName>
        <fullName evidence="3">Transglycosylase SLT domain-containing protein</fullName>
    </recommendedName>
</protein>
<evidence type="ECO:0000256" key="1">
    <source>
        <dbReference type="SAM" id="Coils"/>
    </source>
</evidence>
<accession>A0A2W5S3F6</accession>
<dbReference type="Pfam" id="PF01464">
    <property type="entry name" value="SLT"/>
    <property type="match status" value="1"/>
</dbReference>
<dbReference type="AlphaFoldDB" id="A0A2W5S3F6"/>
<dbReference type="Proteomes" id="UP000249282">
    <property type="component" value="Unassembled WGS sequence"/>
</dbReference>
<dbReference type="InterPro" id="IPR008258">
    <property type="entry name" value="Transglycosylase_SLT_dom_1"/>
</dbReference>
<keyword evidence="2" id="KW-1133">Transmembrane helix</keyword>
<reference evidence="4 5" key="1">
    <citation type="submission" date="2017-11" db="EMBL/GenBank/DDBJ databases">
        <title>Infants hospitalized years apart are colonized by the same room-sourced microbial strains.</title>
        <authorList>
            <person name="Brooks B."/>
            <person name="Olm M.R."/>
            <person name="Firek B.A."/>
            <person name="Baker R."/>
            <person name="Thomas B.C."/>
            <person name="Morowitz M.J."/>
            <person name="Banfield J.F."/>
        </authorList>
    </citation>
    <scope>NUCLEOTIDE SEQUENCE [LARGE SCALE GENOMIC DNA]</scope>
    <source>
        <strain evidence="4">S2_003_000_R3_20</strain>
    </source>
</reference>
<evidence type="ECO:0000259" key="3">
    <source>
        <dbReference type="Pfam" id="PF01464"/>
    </source>
</evidence>
<dbReference type="SUPFAM" id="SSF53955">
    <property type="entry name" value="Lysozyme-like"/>
    <property type="match status" value="1"/>
</dbReference>
<proteinExistence type="predicted"/>